<dbReference type="PROSITE" id="PS50110">
    <property type="entry name" value="RESPONSE_REGULATORY"/>
    <property type="match status" value="1"/>
</dbReference>
<dbReference type="Proteomes" id="UP001165667">
    <property type="component" value="Unassembled WGS sequence"/>
</dbReference>
<evidence type="ECO:0000313" key="7">
    <source>
        <dbReference type="Proteomes" id="UP001165667"/>
    </source>
</evidence>
<dbReference type="PANTHER" id="PTHR44591">
    <property type="entry name" value="STRESS RESPONSE REGULATOR PROTEIN 1"/>
    <property type="match status" value="1"/>
</dbReference>
<name>A0AA41YUZ8_9HYPH</name>
<gene>
    <name evidence="6" type="ORF">M8523_13605</name>
</gene>
<accession>A0AA41YUZ8</accession>
<evidence type="ECO:0000256" key="4">
    <source>
        <dbReference type="PROSITE-ProRule" id="PRU00169"/>
    </source>
</evidence>
<dbReference type="EMBL" id="JAMOIM010000008">
    <property type="protein sequence ID" value="MCW6509059.1"/>
    <property type="molecule type" value="Genomic_DNA"/>
</dbReference>
<sequence>MDQSTILVVEDDPVLRASLTFVLEEGGVPAVGLANADEALAFLLEEADNVAAVLTDVMMPGTTDGLQLAGMIARQWPHIIVLVTSGRVRPVEDLPLNVQFIPKPWRPSQVIAAIQQAALAA</sequence>
<dbReference type="Gene3D" id="3.40.50.2300">
    <property type="match status" value="1"/>
</dbReference>
<dbReference type="InterPro" id="IPR001789">
    <property type="entry name" value="Sig_transdc_resp-reg_receiver"/>
</dbReference>
<keyword evidence="2" id="KW-0805">Transcription regulation</keyword>
<dbReference type="AlphaFoldDB" id="A0AA41YUZ8"/>
<keyword evidence="7" id="KW-1185">Reference proteome</keyword>
<dbReference type="CDD" id="cd00156">
    <property type="entry name" value="REC"/>
    <property type="match status" value="1"/>
</dbReference>
<keyword evidence="3" id="KW-0804">Transcription</keyword>
<evidence type="ECO:0000256" key="2">
    <source>
        <dbReference type="ARBA" id="ARBA00023015"/>
    </source>
</evidence>
<protein>
    <submittedName>
        <fullName evidence="6">Response regulator</fullName>
    </submittedName>
</protein>
<reference evidence="6" key="1">
    <citation type="submission" date="2022-05" db="EMBL/GenBank/DDBJ databases">
        <authorList>
            <person name="Pankratov T."/>
        </authorList>
    </citation>
    <scope>NUCLEOTIDE SEQUENCE</scope>
    <source>
        <strain evidence="6">BP6-180914</strain>
    </source>
</reference>
<evidence type="ECO:0000256" key="3">
    <source>
        <dbReference type="ARBA" id="ARBA00023163"/>
    </source>
</evidence>
<evidence type="ECO:0000313" key="6">
    <source>
        <dbReference type="EMBL" id="MCW6509059.1"/>
    </source>
</evidence>
<feature type="modified residue" description="4-aspartylphosphate" evidence="4">
    <location>
        <position position="56"/>
    </location>
</feature>
<keyword evidence="1 4" id="KW-0597">Phosphoprotein</keyword>
<feature type="domain" description="Response regulatory" evidence="5">
    <location>
        <begin position="5"/>
        <end position="118"/>
    </location>
</feature>
<dbReference type="Pfam" id="PF00072">
    <property type="entry name" value="Response_reg"/>
    <property type="match status" value="1"/>
</dbReference>
<dbReference type="PANTHER" id="PTHR44591:SF3">
    <property type="entry name" value="RESPONSE REGULATORY DOMAIN-CONTAINING PROTEIN"/>
    <property type="match status" value="1"/>
</dbReference>
<dbReference type="InterPro" id="IPR011006">
    <property type="entry name" value="CheY-like_superfamily"/>
</dbReference>
<dbReference type="SUPFAM" id="SSF52172">
    <property type="entry name" value="CheY-like"/>
    <property type="match status" value="1"/>
</dbReference>
<comment type="caution">
    <text evidence="6">The sequence shown here is derived from an EMBL/GenBank/DDBJ whole genome shotgun (WGS) entry which is preliminary data.</text>
</comment>
<dbReference type="SMART" id="SM00448">
    <property type="entry name" value="REC"/>
    <property type="match status" value="1"/>
</dbReference>
<evidence type="ECO:0000259" key="5">
    <source>
        <dbReference type="PROSITE" id="PS50110"/>
    </source>
</evidence>
<dbReference type="GO" id="GO:0000160">
    <property type="term" value="P:phosphorelay signal transduction system"/>
    <property type="evidence" value="ECO:0007669"/>
    <property type="project" value="InterPro"/>
</dbReference>
<evidence type="ECO:0000256" key="1">
    <source>
        <dbReference type="ARBA" id="ARBA00022553"/>
    </source>
</evidence>
<dbReference type="InterPro" id="IPR050595">
    <property type="entry name" value="Bact_response_regulator"/>
</dbReference>
<proteinExistence type="predicted"/>
<dbReference type="RefSeq" id="WP_282585425.1">
    <property type="nucleotide sequence ID" value="NZ_JAMOIM010000008.1"/>
</dbReference>
<organism evidence="6 7">
    <name type="scientific">Lichenifustis flavocetrariae</name>
    <dbReference type="NCBI Taxonomy" id="2949735"/>
    <lineage>
        <taxon>Bacteria</taxon>
        <taxon>Pseudomonadati</taxon>
        <taxon>Pseudomonadota</taxon>
        <taxon>Alphaproteobacteria</taxon>
        <taxon>Hyphomicrobiales</taxon>
        <taxon>Lichenihabitantaceae</taxon>
        <taxon>Lichenifustis</taxon>
    </lineage>
</organism>